<dbReference type="OrthoDB" id="7859631at2"/>
<accession>A0A058ZR01</accession>
<proteinExistence type="predicted"/>
<evidence type="ECO:0000313" key="2">
    <source>
        <dbReference type="EMBL" id="KCV83236.1"/>
    </source>
</evidence>
<dbReference type="AlphaFoldDB" id="A0A058ZR01"/>
<keyword evidence="1" id="KW-0472">Membrane</keyword>
<evidence type="ECO:0000313" key="3">
    <source>
        <dbReference type="Proteomes" id="UP000024836"/>
    </source>
</evidence>
<gene>
    <name evidence="2" type="ORF">ATO10_00705</name>
</gene>
<dbReference type="Proteomes" id="UP000024836">
    <property type="component" value="Unassembled WGS sequence"/>
</dbReference>
<feature type="transmembrane region" description="Helical" evidence="1">
    <location>
        <begin position="70"/>
        <end position="88"/>
    </location>
</feature>
<reference evidence="2 3" key="1">
    <citation type="submission" date="2013-04" db="EMBL/GenBank/DDBJ databases">
        <title>Shimia sp. 22II-S11-Z10 Genome Sequencing.</title>
        <authorList>
            <person name="Lai Q."/>
            <person name="Li G."/>
            <person name="Shao Z."/>
        </authorList>
    </citation>
    <scope>NUCLEOTIDE SEQUENCE [LARGE SCALE GENOMIC DNA]</scope>
    <source>
        <strain evidence="3">22II-S11-Z10</strain>
    </source>
</reference>
<dbReference type="EMBL" id="AQQY01000001">
    <property type="protein sequence ID" value="KCV83236.1"/>
    <property type="molecule type" value="Genomic_DNA"/>
</dbReference>
<feature type="transmembrane region" description="Helical" evidence="1">
    <location>
        <begin position="12"/>
        <end position="35"/>
    </location>
</feature>
<keyword evidence="1" id="KW-1133">Transmembrane helix</keyword>
<sequence>MFLDIFRSFLRLPLWVQIWVAVVLAPINLAALAFLDAPGGVWIAVLSIGGMLPNVAIMIKERGLSKAMSFPHLVIWVPLVVLVAFKVTTQDLPAGFATYLWALLIIDLVSLGFDFPDAYKWWRGDRDIA</sequence>
<keyword evidence="3" id="KW-1185">Reference proteome</keyword>
<dbReference type="RefSeq" id="WP_035246780.1">
    <property type="nucleotide sequence ID" value="NZ_AQQY01000001.1"/>
</dbReference>
<protein>
    <recommendedName>
        <fullName evidence="4">Transmembrane protein</fullName>
    </recommendedName>
</protein>
<evidence type="ECO:0000256" key="1">
    <source>
        <dbReference type="SAM" id="Phobius"/>
    </source>
</evidence>
<feature type="transmembrane region" description="Helical" evidence="1">
    <location>
        <begin position="41"/>
        <end position="58"/>
    </location>
</feature>
<name>A0A058ZR01_9RHOB</name>
<feature type="transmembrane region" description="Helical" evidence="1">
    <location>
        <begin position="94"/>
        <end position="113"/>
    </location>
</feature>
<dbReference type="eggNOG" id="ENOG5032ZC8">
    <property type="taxonomic scope" value="Bacteria"/>
</dbReference>
<organism evidence="2 3">
    <name type="scientific">Actibacterium atlanticum</name>
    <dbReference type="NCBI Taxonomy" id="1461693"/>
    <lineage>
        <taxon>Bacteria</taxon>
        <taxon>Pseudomonadati</taxon>
        <taxon>Pseudomonadota</taxon>
        <taxon>Alphaproteobacteria</taxon>
        <taxon>Rhodobacterales</taxon>
        <taxon>Roseobacteraceae</taxon>
        <taxon>Actibacterium</taxon>
    </lineage>
</organism>
<keyword evidence="1" id="KW-0812">Transmembrane</keyword>
<evidence type="ECO:0008006" key="4">
    <source>
        <dbReference type="Google" id="ProtNLM"/>
    </source>
</evidence>
<comment type="caution">
    <text evidence="2">The sequence shown here is derived from an EMBL/GenBank/DDBJ whole genome shotgun (WGS) entry which is preliminary data.</text>
</comment>